<dbReference type="EMBL" id="SUTE01000031">
    <property type="protein sequence ID" value="MBE6504861.1"/>
    <property type="molecule type" value="Genomic_DNA"/>
</dbReference>
<feature type="domain" description="STAS" evidence="1">
    <location>
        <begin position="343"/>
        <end position="391"/>
    </location>
</feature>
<dbReference type="InterPro" id="IPR002645">
    <property type="entry name" value="STAS_dom"/>
</dbReference>
<dbReference type="SUPFAM" id="SSF53335">
    <property type="entry name" value="S-adenosyl-L-methionine-dependent methyltransferases"/>
    <property type="match status" value="1"/>
</dbReference>
<proteinExistence type="predicted"/>
<dbReference type="SUPFAM" id="SSF52091">
    <property type="entry name" value="SpoIIaa-like"/>
    <property type="match status" value="1"/>
</dbReference>
<dbReference type="Gene3D" id="3.30.750.24">
    <property type="entry name" value="STAS domain"/>
    <property type="match status" value="1"/>
</dbReference>
<dbReference type="AlphaFoldDB" id="A0A8T3VJB7"/>
<gene>
    <name evidence="2" type="ORF">E7Z73_03815</name>
</gene>
<dbReference type="Pfam" id="PF01740">
    <property type="entry name" value="STAS"/>
    <property type="match status" value="1"/>
</dbReference>
<comment type="caution">
    <text evidence="2">The sequence shown here is derived from an EMBL/GenBank/DDBJ whole genome shotgun (WGS) entry which is preliminary data.</text>
</comment>
<name>A0A8T3VJB7_9EURY</name>
<organism evidence="2 3">
    <name type="scientific">Methanobrevibacter millerae</name>
    <dbReference type="NCBI Taxonomy" id="230361"/>
    <lineage>
        <taxon>Archaea</taxon>
        <taxon>Methanobacteriati</taxon>
        <taxon>Methanobacteriota</taxon>
        <taxon>Methanomada group</taxon>
        <taxon>Methanobacteria</taxon>
        <taxon>Methanobacteriales</taxon>
        <taxon>Methanobacteriaceae</taxon>
        <taxon>Methanobrevibacter</taxon>
    </lineage>
</organism>
<evidence type="ECO:0000259" key="1">
    <source>
        <dbReference type="PROSITE" id="PS50801"/>
    </source>
</evidence>
<evidence type="ECO:0000313" key="3">
    <source>
        <dbReference type="Proteomes" id="UP000762703"/>
    </source>
</evidence>
<sequence>MDNMFNFEGIEIDQDLLERTNPVFNTARMTLFQLAAAGHDDAKAVAERLNLTREDTQDSKTVKANEDDLFVNSIIMDVRYFTNGKLAKESGFTVVDLPCGFTPRALEFAKSGKKFVGMDLPATINEVEPAIMSLLDENQKNFVHFEGVDVTNYQSLKSAFDKIDGEVCITTEGLLMYLTDSEMDVMCDNIKKILAEHGGYWITLDPEISLLYVLIMKAFYGDRTRELMYQMRYRIEDKSDLIVVQNPMNIRVVGDVQENMKNAINYITSKGLKLERIPYADHVPEFRSLDNADSKIVTQIKEGFKRVCIWKISVDESVKDDISDAKTESFNANASIDGNRLNLILSGNLDTLSAPKLLANYEKIKEDIVLDSVIIDCSNLEYVSSAGLRVLRIMQDDCKGGVIMNSCNEIIIEDLSDTDIKINRLPCVIVNKTCIY</sequence>
<evidence type="ECO:0000313" key="2">
    <source>
        <dbReference type="EMBL" id="MBE6504861.1"/>
    </source>
</evidence>
<dbReference type="InterPro" id="IPR029063">
    <property type="entry name" value="SAM-dependent_MTases_sf"/>
</dbReference>
<dbReference type="PROSITE" id="PS50801">
    <property type="entry name" value="STAS"/>
    <property type="match status" value="1"/>
</dbReference>
<dbReference type="InterPro" id="IPR036513">
    <property type="entry name" value="STAS_dom_sf"/>
</dbReference>
<protein>
    <submittedName>
        <fullName evidence="2">STAS domain-containing protein</fullName>
    </submittedName>
</protein>
<dbReference type="Proteomes" id="UP000762703">
    <property type="component" value="Unassembled WGS sequence"/>
</dbReference>
<dbReference type="Gene3D" id="3.40.50.150">
    <property type="entry name" value="Vaccinia Virus protein VP39"/>
    <property type="match status" value="1"/>
</dbReference>
<accession>A0A8T3VJB7</accession>
<reference evidence="2" key="1">
    <citation type="submission" date="2019-04" db="EMBL/GenBank/DDBJ databases">
        <title>Evolution of Biomass-Degrading Anaerobic Consortia Revealed by Metagenomics.</title>
        <authorList>
            <person name="Peng X."/>
        </authorList>
    </citation>
    <scope>NUCLEOTIDE SEQUENCE</scope>
    <source>
        <strain evidence="2">SIG12</strain>
    </source>
</reference>